<feature type="binding site" evidence="15">
    <location>
        <position position="138"/>
    </location>
    <ligand>
        <name>substrate</name>
    </ligand>
</feature>
<dbReference type="GO" id="GO:0009098">
    <property type="term" value="P:L-leucine biosynthetic process"/>
    <property type="evidence" value="ECO:0007669"/>
    <property type="project" value="UniProtKB-UniRule"/>
</dbReference>
<evidence type="ECO:0000256" key="9">
    <source>
        <dbReference type="ARBA" id="ARBA00022723"/>
    </source>
</evidence>
<dbReference type="FunFam" id="3.40.718.10:FF:000006">
    <property type="entry name" value="3-isopropylmalate dehydrogenase"/>
    <property type="match status" value="1"/>
</dbReference>
<dbReference type="NCBIfam" id="TIGR00169">
    <property type="entry name" value="leuB"/>
    <property type="match status" value="1"/>
</dbReference>
<evidence type="ECO:0000256" key="8">
    <source>
        <dbReference type="ARBA" id="ARBA00022605"/>
    </source>
</evidence>
<feature type="site" description="Important for catalysis" evidence="15">
    <location>
        <position position="145"/>
    </location>
</feature>
<evidence type="ECO:0000256" key="14">
    <source>
        <dbReference type="ARBA" id="ARBA00023304"/>
    </source>
</evidence>
<keyword evidence="14 15" id="KW-0100">Branched-chain amino acid biosynthesis</keyword>
<evidence type="ECO:0000256" key="1">
    <source>
        <dbReference type="ARBA" id="ARBA00000624"/>
    </source>
</evidence>
<feature type="domain" description="Isopropylmalate dehydrogenase-like" evidence="17">
    <location>
        <begin position="6"/>
        <end position="358"/>
    </location>
</feature>
<comment type="cofactor">
    <cofactor evidence="15 16">
        <name>Mg(2+)</name>
        <dbReference type="ChEBI" id="CHEBI:18420"/>
    </cofactor>
    <cofactor evidence="15 16">
        <name>Mn(2+)</name>
        <dbReference type="ChEBI" id="CHEBI:29035"/>
    </cofactor>
    <text evidence="15 16">Binds 1 Mg(2+) or Mn(2+) ion per subunit.</text>
</comment>
<protein>
    <recommendedName>
        <fullName evidence="15">3-isopropylmalate dehydrogenase</fullName>
        <ecNumber evidence="15">1.1.1.85</ecNumber>
    </recommendedName>
    <alternativeName>
        <fullName evidence="15">3-IPM-DH</fullName>
    </alternativeName>
    <alternativeName>
        <fullName evidence="15">Beta-IPM dehydrogenase</fullName>
        <shortName evidence="15">IMDH</shortName>
    </alternativeName>
</protein>
<dbReference type="Gene3D" id="3.40.718.10">
    <property type="entry name" value="Isopropylmalate Dehydrogenase"/>
    <property type="match status" value="1"/>
</dbReference>
<accession>A0A455TAW3</accession>
<dbReference type="Pfam" id="PF00180">
    <property type="entry name" value="Iso_dh"/>
    <property type="match status" value="1"/>
</dbReference>
<name>A0A455TAW3_9GAMM</name>
<feature type="binding site" evidence="15">
    <location>
        <position position="251"/>
    </location>
    <ligand>
        <name>Mg(2+)</name>
        <dbReference type="ChEBI" id="CHEBI:18420"/>
    </ligand>
</feature>
<feature type="binding site" evidence="15">
    <location>
        <position position="255"/>
    </location>
    <ligand>
        <name>Mg(2+)</name>
        <dbReference type="ChEBI" id="CHEBI:18420"/>
    </ligand>
</feature>
<dbReference type="GO" id="GO:0051287">
    <property type="term" value="F:NAD binding"/>
    <property type="evidence" value="ECO:0007669"/>
    <property type="project" value="InterPro"/>
</dbReference>
<keyword evidence="19" id="KW-1185">Reference proteome</keyword>
<dbReference type="RefSeq" id="WP_158345300.1">
    <property type="nucleotide sequence ID" value="NZ_AP019380.1"/>
</dbReference>
<keyword evidence="9 15" id="KW-0479">Metal-binding</keyword>
<feature type="binding site" evidence="15">
    <location>
        <position position="109"/>
    </location>
    <ligand>
        <name>substrate</name>
    </ligand>
</feature>
<dbReference type="PANTHER" id="PTHR42979">
    <property type="entry name" value="3-ISOPROPYLMALATE DEHYDROGENASE"/>
    <property type="match status" value="1"/>
</dbReference>
<dbReference type="UniPathway" id="UPA00048">
    <property type="reaction ID" value="UER00072"/>
</dbReference>
<keyword evidence="7 15" id="KW-0963">Cytoplasm</keyword>
<comment type="function">
    <text evidence="15 16">Catalyzes the oxidation of 3-carboxy-2-hydroxy-4-methylpentanoate (3-isopropylmalate) to 3-carboxy-4-methyl-2-oxopentanoate. The product decarboxylates to 4-methyl-2 oxopentanoate.</text>
</comment>
<keyword evidence="8 15" id="KW-0028">Amino-acid biosynthesis</keyword>
<feature type="binding site" evidence="15">
    <location>
        <position position="227"/>
    </location>
    <ligand>
        <name>Mg(2+)</name>
        <dbReference type="ChEBI" id="CHEBI:18420"/>
    </ligand>
</feature>
<evidence type="ECO:0000256" key="6">
    <source>
        <dbReference type="ARBA" id="ARBA00022430"/>
    </source>
</evidence>
<evidence type="ECO:0000313" key="19">
    <source>
        <dbReference type="Proteomes" id="UP000317544"/>
    </source>
</evidence>
<dbReference type="AlphaFoldDB" id="A0A455TAW3"/>
<dbReference type="InterPro" id="IPR024084">
    <property type="entry name" value="IsoPropMal-DH-like_dom"/>
</dbReference>
<keyword evidence="13 15" id="KW-0464">Manganese</keyword>
<evidence type="ECO:0000256" key="16">
    <source>
        <dbReference type="RuleBase" id="RU004445"/>
    </source>
</evidence>
<evidence type="ECO:0000256" key="4">
    <source>
        <dbReference type="ARBA" id="ARBA00008319"/>
    </source>
</evidence>
<organism evidence="18 19">
    <name type="scientific">Buchnera aphidicola</name>
    <name type="common">Nipponaphis monzeni</name>
    <dbReference type="NCBI Taxonomy" id="2495405"/>
    <lineage>
        <taxon>Bacteria</taxon>
        <taxon>Pseudomonadati</taxon>
        <taxon>Pseudomonadota</taxon>
        <taxon>Gammaproteobacteria</taxon>
        <taxon>Enterobacterales</taxon>
        <taxon>Erwiniaceae</taxon>
        <taxon>Buchnera</taxon>
    </lineage>
</organism>
<keyword evidence="10 15" id="KW-0460">Magnesium</keyword>
<dbReference type="SMART" id="SM01329">
    <property type="entry name" value="Iso_dh"/>
    <property type="match status" value="1"/>
</dbReference>
<dbReference type="InterPro" id="IPR004429">
    <property type="entry name" value="Isopropylmalate_DH"/>
</dbReference>
<reference evidence="18 19" key="1">
    <citation type="journal article" date="2019" name="Proc. Natl. Acad. Sci. U.S.A.">
        <title>Exaggeration and cooption of innate immunity for social defense.</title>
        <authorList>
            <person name="Kutsukake M."/>
            <person name="Moriyama M."/>
            <person name="Shigenobu S."/>
            <person name="Meng X.-Y."/>
            <person name="Nikoh N."/>
            <person name="Noda C."/>
            <person name="Kobayashi S."/>
            <person name="Fukatsu T."/>
        </authorList>
    </citation>
    <scope>NUCLEOTIDE SEQUENCE [LARGE SCALE GENOMIC DNA]</scope>
    <source>
        <strain evidence="18 19">Nmo</strain>
        <plasmid evidence="19">pleu dna</plasmid>
    </source>
</reference>
<keyword evidence="12 15" id="KW-0520">NAD</keyword>
<dbReference type="InterPro" id="IPR019818">
    <property type="entry name" value="IsoCit/isopropylmalate_DH_CS"/>
</dbReference>
<evidence type="ECO:0000256" key="7">
    <source>
        <dbReference type="ARBA" id="ARBA00022490"/>
    </source>
</evidence>
<comment type="similarity">
    <text evidence="4 15">Belongs to the isocitrate and isopropylmalate dehydrogenases family. LeuB type 1 subfamily.</text>
</comment>
<evidence type="ECO:0000256" key="11">
    <source>
        <dbReference type="ARBA" id="ARBA00023002"/>
    </source>
</evidence>
<evidence type="ECO:0000256" key="5">
    <source>
        <dbReference type="ARBA" id="ARBA00011738"/>
    </source>
</evidence>
<feature type="binding site" evidence="15">
    <location>
        <position position="99"/>
    </location>
    <ligand>
        <name>substrate</name>
    </ligand>
</feature>
<feature type="site" description="Important for catalysis" evidence="15">
    <location>
        <position position="195"/>
    </location>
</feature>
<keyword evidence="11 15" id="KW-0560">Oxidoreductase</keyword>
<dbReference type="PANTHER" id="PTHR42979:SF1">
    <property type="entry name" value="3-ISOPROPYLMALATE DEHYDROGENASE"/>
    <property type="match status" value="1"/>
</dbReference>
<feature type="binding site" evidence="15">
    <location>
        <position position="227"/>
    </location>
    <ligand>
        <name>substrate</name>
    </ligand>
</feature>
<evidence type="ECO:0000259" key="17">
    <source>
        <dbReference type="SMART" id="SM01329"/>
    </source>
</evidence>
<dbReference type="EMBL" id="AP019380">
    <property type="protein sequence ID" value="BBI01455.1"/>
    <property type="molecule type" value="Genomic_DNA"/>
</dbReference>
<feature type="binding site" evidence="15">
    <location>
        <begin position="285"/>
        <end position="297"/>
    </location>
    <ligand>
        <name>NAD(+)</name>
        <dbReference type="ChEBI" id="CHEBI:57540"/>
    </ligand>
</feature>
<feature type="binding site" evidence="15">
    <location>
        <begin position="78"/>
        <end position="91"/>
    </location>
    <ligand>
        <name>NAD(+)</name>
        <dbReference type="ChEBI" id="CHEBI:57540"/>
    </ligand>
</feature>
<comment type="subunit">
    <text evidence="5 15 16">Homodimer.</text>
</comment>
<dbReference type="PROSITE" id="PS00470">
    <property type="entry name" value="IDH_IMDH"/>
    <property type="match status" value="1"/>
</dbReference>
<evidence type="ECO:0000256" key="3">
    <source>
        <dbReference type="ARBA" id="ARBA00004762"/>
    </source>
</evidence>
<evidence type="ECO:0000256" key="13">
    <source>
        <dbReference type="ARBA" id="ARBA00023211"/>
    </source>
</evidence>
<proteinExistence type="inferred from homology"/>
<sequence>MKKKYNIAILPGDGIGPEIIREGYKIIKILNEKFHSNINTQEYIIGGASIDKYGLALTKKTLLGCKQSDAILFGSVGGEKWNKLPENQRPEKAALLKLRKKFNLFANIRPSKLYPCLINASPLKRNIIEKGINILCIRELIEGIYFGPSGIEIINNLEKRAFDTELYYQSTIEKIAKFAFKIAQKNNYKITSIDKSNVLKSSLLWRNTVTKISKEFPNVQLSHLYVDNAVMQIVKCPSQFDILLSSNLFGDIISDECAAITGSIGMLPSASLNENGFALYEPAGGSAPDIQGKNIANPIAQILSIAMLAEYTLKSLEISNAIEYAVHEALKLGYRTLDILNLDNKKDYISTSQMGDFIAQILKYKA</sequence>
<comment type="catalytic activity">
    <reaction evidence="1 15 16">
        <text>(2R,3S)-3-isopropylmalate + NAD(+) = 4-methyl-2-oxopentanoate + CO2 + NADH</text>
        <dbReference type="Rhea" id="RHEA:32271"/>
        <dbReference type="ChEBI" id="CHEBI:16526"/>
        <dbReference type="ChEBI" id="CHEBI:17865"/>
        <dbReference type="ChEBI" id="CHEBI:35121"/>
        <dbReference type="ChEBI" id="CHEBI:57540"/>
        <dbReference type="ChEBI" id="CHEBI:57945"/>
        <dbReference type="EC" id="1.1.1.85"/>
    </reaction>
</comment>
<dbReference type="GO" id="GO:0000287">
    <property type="term" value="F:magnesium ion binding"/>
    <property type="evidence" value="ECO:0007669"/>
    <property type="project" value="InterPro"/>
</dbReference>
<dbReference type="Proteomes" id="UP000317544">
    <property type="component" value="Plasmid pLeu"/>
</dbReference>
<dbReference type="GO" id="GO:0005829">
    <property type="term" value="C:cytosol"/>
    <property type="evidence" value="ECO:0007669"/>
    <property type="project" value="TreeGrafter"/>
</dbReference>
<dbReference type="SUPFAM" id="SSF53659">
    <property type="entry name" value="Isocitrate/Isopropylmalate dehydrogenase-like"/>
    <property type="match status" value="1"/>
</dbReference>
<evidence type="ECO:0000256" key="15">
    <source>
        <dbReference type="HAMAP-Rule" id="MF_01033"/>
    </source>
</evidence>
<comment type="cofactor">
    <cofactor evidence="2">
        <name>Mn(2+)</name>
        <dbReference type="ChEBI" id="CHEBI:29035"/>
    </cofactor>
</comment>
<keyword evidence="18" id="KW-0614">Plasmid</keyword>
<comment type="subcellular location">
    <subcellularLocation>
        <location evidence="15">Cytoplasm</location>
    </subcellularLocation>
</comment>
<dbReference type="EC" id="1.1.1.85" evidence="15"/>
<evidence type="ECO:0000256" key="10">
    <source>
        <dbReference type="ARBA" id="ARBA00022842"/>
    </source>
</evidence>
<keyword evidence="6 15" id="KW-0432">Leucine biosynthesis</keyword>
<gene>
    <name evidence="15 18" type="primary">leuB</name>
    <name evidence="18" type="ORF">BUCNMO_pL005</name>
</gene>
<dbReference type="GO" id="GO:0003862">
    <property type="term" value="F:3-isopropylmalate dehydrogenase activity"/>
    <property type="evidence" value="ECO:0007669"/>
    <property type="project" value="UniProtKB-UniRule"/>
</dbReference>
<geneLocation type="plasmid" evidence="19">
    <name>pleu dna</name>
</geneLocation>
<evidence type="ECO:0000313" key="18">
    <source>
        <dbReference type="EMBL" id="BBI01455.1"/>
    </source>
</evidence>
<comment type="pathway">
    <text evidence="3 15 16">Amino-acid biosynthesis; L-leucine biosynthesis; L-leucine from 3-methyl-2-oxobutanoate: step 3/4.</text>
</comment>
<evidence type="ECO:0000256" key="12">
    <source>
        <dbReference type="ARBA" id="ARBA00023027"/>
    </source>
</evidence>
<dbReference type="HAMAP" id="MF_01033">
    <property type="entry name" value="LeuB_type1"/>
    <property type="match status" value="1"/>
</dbReference>
<evidence type="ECO:0000256" key="2">
    <source>
        <dbReference type="ARBA" id="ARBA00001936"/>
    </source>
</evidence>
<dbReference type="OrthoDB" id="9767905at2"/>